<keyword evidence="3" id="KW-1185">Reference proteome</keyword>
<sequence>MATLSWSRSSADGQSADGQSAGRTALDADVRRDWGDVRRDWFAEPCGRDGPFE</sequence>
<proteinExistence type="predicted"/>
<comment type="caution">
    <text evidence="2">The sequence shown here is derived from an EMBL/GenBank/DDBJ whole genome shotgun (WGS) entry which is preliminary data.</text>
</comment>
<evidence type="ECO:0000313" key="3">
    <source>
        <dbReference type="Proteomes" id="UP000011885"/>
    </source>
</evidence>
<accession>M5U554</accession>
<name>M5U554_9BACT</name>
<dbReference type="EMBL" id="ANOH01000152">
    <property type="protein sequence ID" value="EMI56399.1"/>
    <property type="molecule type" value="Genomic_DNA"/>
</dbReference>
<evidence type="ECO:0000256" key="1">
    <source>
        <dbReference type="SAM" id="MobiDB-lite"/>
    </source>
</evidence>
<feature type="region of interest" description="Disordered" evidence="1">
    <location>
        <begin position="1"/>
        <end position="29"/>
    </location>
</feature>
<dbReference type="AlphaFoldDB" id="M5U554"/>
<evidence type="ECO:0000313" key="2">
    <source>
        <dbReference type="EMBL" id="EMI56399.1"/>
    </source>
</evidence>
<organism evidence="2 3">
    <name type="scientific">Rhodopirellula sallentina SM41</name>
    <dbReference type="NCBI Taxonomy" id="1263870"/>
    <lineage>
        <taxon>Bacteria</taxon>
        <taxon>Pseudomonadati</taxon>
        <taxon>Planctomycetota</taxon>
        <taxon>Planctomycetia</taxon>
        <taxon>Pirellulales</taxon>
        <taxon>Pirellulaceae</taxon>
        <taxon>Rhodopirellula</taxon>
    </lineage>
</organism>
<dbReference type="Proteomes" id="UP000011885">
    <property type="component" value="Unassembled WGS sequence"/>
</dbReference>
<protein>
    <submittedName>
        <fullName evidence="2">Uncharacterized protein</fullName>
    </submittedName>
</protein>
<gene>
    <name evidence="2" type="ORF">RSSM_02194</name>
</gene>
<feature type="compositionally biased region" description="Polar residues" evidence="1">
    <location>
        <begin position="1"/>
        <end position="22"/>
    </location>
</feature>
<reference evidence="2 3" key="1">
    <citation type="journal article" date="2013" name="Mar. Genomics">
        <title>Expression of sulfatases in Rhodopirellula baltica and the diversity of sulfatases in the genus Rhodopirellula.</title>
        <authorList>
            <person name="Wegner C.E."/>
            <person name="Richter-Heitmann T."/>
            <person name="Klindworth A."/>
            <person name="Klockow C."/>
            <person name="Richter M."/>
            <person name="Achstetter T."/>
            <person name="Glockner F.O."/>
            <person name="Harder J."/>
        </authorList>
    </citation>
    <scope>NUCLEOTIDE SEQUENCE [LARGE SCALE GENOMIC DNA]</scope>
    <source>
        <strain evidence="2 3">SM41</strain>
    </source>
</reference>